<evidence type="ECO:0000256" key="6">
    <source>
        <dbReference type="ARBA" id="ARBA00022801"/>
    </source>
</evidence>
<dbReference type="Gene3D" id="3.40.50.300">
    <property type="entry name" value="P-loop containing nucleotide triphosphate hydrolases"/>
    <property type="match status" value="1"/>
</dbReference>
<feature type="binding site" evidence="10">
    <location>
        <position position="86"/>
    </location>
    <ligand>
        <name>(6S)-5-formyl-5,6,7,8-tetrahydrofolate</name>
        <dbReference type="ChEBI" id="CHEBI:57457"/>
    </ligand>
</feature>
<dbReference type="InterPro" id="IPR006073">
    <property type="entry name" value="GTP-bd"/>
</dbReference>
<comment type="subunit">
    <text evidence="10">Homodimer. Heterotetramer of two MnmE and two MnmG subunits.</text>
</comment>
<feature type="binding site" evidence="10">
    <location>
        <position position="257"/>
    </location>
    <ligand>
        <name>Mg(2+)</name>
        <dbReference type="ChEBI" id="CHEBI:18420"/>
    </ligand>
</feature>
<dbReference type="SUPFAM" id="SSF52540">
    <property type="entry name" value="P-loop containing nucleoside triphosphate hydrolases"/>
    <property type="match status" value="1"/>
</dbReference>
<evidence type="ECO:0000256" key="9">
    <source>
        <dbReference type="ARBA" id="ARBA00023134"/>
    </source>
</evidence>
<feature type="binding site" evidence="10">
    <location>
        <position position="253"/>
    </location>
    <ligand>
        <name>K(+)</name>
        <dbReference type="ChEBI" id="CHEBI:29103"/>
    </ligand>
</feature>
<dbReference type="InterPro" id="IPR018948">
    <property type="entry name" value="GTP-bd_TrmE_N"/>
</dbReference>
<protein>
    <recommendedName>
        <fullName evidence="10">tRNA modification GTPase MnmE</fullName>
        <ecNumber evidence="10">3.6.-.-</ecNumber>
    </recommendedName>
</protein>
<dbReference type="InterPro" id="IPR027417">
    <property type="entry name" value="P-loop_NTPase"/>
</dbReference>
<feature type="binding site" evidence="10">
    <location>
        <position position="21"/>
    </location>
    <ligand>
        <name>(6S)-5-formyl-5,6,7,8-tetrahydrofolate</name>
        <dbReference type="ChEBI" id="CHEBI:57457"/>
    </ligand>
</feature>
<dbReference type="HAMAP" id="MF_00379">
    <property type="entry name" value="GTPase_MnmE"/>
    <property type="match status" value="1"/>
</dbReference>
<keyword evidence="6 10" id="KW-0378">Hydrolase</keyword>
<keyword evidence="8 10" id="KW-0630">Potassium</keyword>
<evidence type="ECO:0000313" key="13">
    <source>
        <dbReference type="EMBL" id="SFI19646.1"/>
    </source>
</evidence>
<keyword evidence="2 10" id="KW-0963">Cytoplasm</keyword>
<evidence type="ECO:0000256" key="1">
    <source>
        <dbReference type="ARBA" id="ARBA00011043"/>
    </source>
</evidence>
<dbReference type="InterPro" id="IPR004520">
    <property type="entry name" value="GTPase_MnmE"/>
</dbReference>
<reference evidence="14" key="1">
    <citation type="submission" date="2016-10" db="EMBL/GenBank/DDBJ databases">
        <authorList>
            <person name="Varghese N."/>
            <person name="Submissions S."/>
        </authorList>
    </citation>
    <scope>NUCLEOTIDE SEQUENCE [LARGE SCALE GENOMIC DNA]</scope>
    <source>
        <strain evidence="14">Z-7934</strain>
    </source>
</reference>
<dbReference type="InterPro" id="IPR025867">
    <property type="entry name" value="MnmE_helical"/>
</dbReference>
<keyword evidence="4 10" id="KW-0479">Metal-binding</keyword>
<dbReference type="PANTHER" id="PTHR42714">
    <property type="entry name" value="TRNA MODIFICATION GTPASE GTPBP3"/>
    <property type="match status" value="1"/>
</dbReference>
<dbReference type="GO" id="GO:0002098">
    <property type="term" value="P:tRNA wobble uridine modification"/>
    <property type="evidence" value="ECO:0007669"/>
    <property type="project" value="TreeGrafter"/>
</dbReference>
<evidence type="ECO:0000256" key="3">
    <source>
        <dbReference type="ARBA" id="ARBA00022694"/>
    </source>
</evidence>
<organism evidence="13 14">
    <name type="scientific">Tindallia magadiensis</name>
    <dbReference type="NCBI Taxonomy" id="69895"/>
    <lineage>
        <taxon>Bacteria</taxon>
        <taxon>Bacillati</taxon>
        <taxon>Bacillota</taxon>
        <taxon>Clostridia</taxon>
        <taxon>Peptostreptococcales</taxon>
        <taxon>Tindalliaceae</taxon>
        <taxon>Tindallia</taxon>
    </lineage>
</organism>
<proteinExistence type="inferred from homology"/>
<comment type="similarity">
    <text evidence="1 10 11">Belongs to the TRAFAC class TrmE-Era-EngA-EngB-Septin-like GTPase superfamily. TrmE GTPase family.</text>
</comment>
<keyword evidence="7 10" id="KW-0460">Magnesium</keyword>
<evidence type="ECO:0000259" key="12">
    <source>
        <dbReference type="PROSITE" id="PS51709"/>
    </source>
</evidence>
<dbReference type="Gene3D" id="3.30.1360.120">
    <property type="entry name" value="Probable tRNA modification gtpase trme, domain 1"/>
    <property type="match status" value="1"/>
</dbReference>
<feature type="binding site" evidence="10">
    <location>
        <position position="236"/>
    </location>
    <ligand>
        <name>Mg(2+)</name>
        <dbReference type="ChEBI" id="CHEBI:18420"/>
    </ligand>
</feature>
<comment type="cofactor">
    <cofactor evidence="10">
        <name>K(+)</name>
        <dbReference type="ChEBI" id="CHEBI:29103"/>
    </cofactor>
    <text evidence="10">Binds 1 potassium ion per subunit.</text>
</comment>
<dbReference type="Pfam" id="PF01926">
    <property type="entry name" value="MMR_HSR1"/>
    <property type="match status" value="1"/>
</dbReference>
<dbReference type="GO" id="GO:0042802">
    <property type="term" value="F:identical protein binding"/>
    <property type="evidence" value="ECO:0007669"/>
    <property type="project" value="UniProtKB-ARBA"/>
</dbReference>
<dbReference type="CDD" id="cd04164">
    <property type="entry name" value="trmE"/>
    <property type="match status" value="1"/>
</dbReference>
<feature type="binding site" evidence="10">
    <location>
        <position position="251"/>
    </location>
    <ligand>
        <name>K(+)</name>
        <dbReference type="ChEBI" id="CHEBI:29103"/>
    </ligand>
</feature>
<feature type="binding site" evidence="10">
    <location>
        <position position="256"/>
    </location>
    <ligand>
        <name>K(+)</name>
        <dbReference type="ChEBI" id="CHEBI:29103"/>
    </ligand>
</feature>
<feature type="domain" description="TrmE-type G" evidence="12">
    <location>
        <begin position="222"/>
        <end position="381"/>
    </location>
</feature>
<dbReference type="EMBL" id="FOQA01000008">
    <property type="protein sequence ID" value="SFI19646.1"/>
    <property type="molecule type" value="Genomic_DNA"/>
</dbReference>
<dbReference type="InterPro" id="IPR027368">
    <property type="entry name" value="MnmE_dom2"/>
</dbReference>
<dbReference type="SUPFAM" id="SSF116878">
    <property type="entry name" value="TrmE connector domain"/>
    <property type="match status" value="1"/>
</dbReference>
<dbReference type="PROSITE" id="PS51709">
    <property type="entry name" value="G_TRME"/>
    <property type="match status" value="1"/>
</dbReference>
<dbReference type="GO" id="GO:0046872">
    <property type="term" value="F:metal ion binding"/>
    <property type="evidence" value="ECO:0007669"/>
    <property type="project" value="UniProtKB-KW"/>
</dbReference>
<dbReference type="Pfam" id="PF10396">
    <property type="entry name" value="TrmE_N"/>
    <property type="match status" value="1"/>
</dbReference>
<evidence type="ECO:0000313" key="14">
    <source>
        <dbReference type="Proteomes" id="UP000199287"/>
    </source>
</evidence>
<evidence type="ECO:0000256" key="2">
    <source>
        <dbReference type="ARBA" id="ARBA00022490"/>
    </source>
</evidence>
<evidence type="ECO:0000256" key="11">
    <source>
        <dbReference type="RuleBase" id="RU003313"/>
    </source>
</evidence>
<comment type="caution">
    <text evidence="10">Lacks conserved residue(s) required for the propagation of feature annotation.</text>
</comment>
<feature type="binding site" evidence="10">
    <location>
        <position position="460"/>
    </location>
    <ligand>
        <name>(6S)-5-formyl-5,6,7,8-tetrahydrofolate</name>
        <dbReference type="ChEBI" id="CHEBI:57457"/>
    </ligand>
</feature>
<dbReference type="NCBIfam" id="TIGR00450">
    <property type="entry name" value="mnmE_trmE_thdF"/>
    <property type="match status" value="1"/>
</dbReference>
<keyword evidence="9 10" id="KW-0342">GTP-binding</keyword>
<dbReference type="InterPro" id="IPR027266">
    <property type="entry name" value="TrmE/GcvT-like"/>
</dbReference>
<evidence type="ECO:0000256" key="7">
    <source>
        <dbReference type="ARBA" id="ARBA00022842"/>
    </source>
</evidence>
<feature type="binding site" evidence="10">
    <location>
        <begin position="276"/>
        <end position="279"/>
    </location>
    <ligand>
        <name>GTP</name>
        <dbReference type="ChEBI" id="CHEBI:37565"/>
    </ligand>
</feature>
<dbReference type="GO" id="GO:0030488">
    <property type="term" value="P:tRNA methylation"/>
    <property type="evidence" value="ECO:0007669"/>
    <property type="project" value="TreeGrafter"/>
</dbReference>
<accession>A0A1I3G828</accession>
<keyword evidence="5 10" id="KW-0547">Nucleotide-binding</keyword>
<feature type="binding site" evidence="10">
    <location>
        <begin position="232"/>
        <end position="237"/>
    </location>
    <ligand>
        <name>GTP</name>
        <dbReference type="ChEBI" id="CHEBI:37565"/>
    </ligand>
</feature>
<evidence type="ECO:0000256" key="8">
    <source>
        <dbReference type="ARBA" id="ARBA00022958"/>
    </source>
</evidence>
<dbReference type="PANTHER" id="PTHR42714:SF2">
    <property type="entry name" value="TRNA MODIFICATION GTPASE GTPBP3, MITOCHONDRIAL"/>
    <property type="match status" value="1"/>
</dbReference>
<feature type="binding site" evidence="10">
    <location>
        <position position="232"/>
    </location>
    <ligand>
        <name>K(+)</name>
        <dbReference type="ChEBI" id="CHEBI:29103"/>
    </ligand>
</feature>
<dbReference type="Pfam" id="PF12631">
    <property type="entry name" value="MnmE_helical"/>
    <property type="match status" value="1"/>
</dbReference>
<dbReference type="CDD" id="cd14858">
    <property type="entry name" value="TrmE_N"/>
    <property type="match status" value="1"/>
</dbReference>
<comment type="subcellular location">
    <subcellularLocation>
        <location evidence="10">Cytoplasm</location>
    </subcellularLocation>
</comment>
<feature type="binding site" evidence="10">
    <location>
        <begin position="251"/>
        <end position="257"/>
    </location>
    <ligand>
        <name>GTP</name>
        <dbReference type="ChEBI" id="CHEBI:37565"/>
    </ligand>
</feature>
<dbReference type="GO" id="GO:0005829">
    <property type="term" value="C:cytosol"/>
    <property type="evidence" value="ECO:0007669"/>
    <property type="project" value="TreeGrafter"/>
</dbReference>
<name>A0A1I3G828_9FIRM</name>
<gene>
    <name evidence="10" type="primary">mnmE</name>
    <name evidence="10" type="synonym">trmE</name>
    <name evidence="13" type="ORF">SAMN05192551_10852</name>
</gene>
<dbReference type="GO" id="GO:0003924">
    <property type="term" value="F:GTPase activity"/>
    <property type="evidence" value="ECO:0007669"/>
    <property type="project" value="UniProtKB-UniRule"/>
</dbReference>
<feature type="binding site" evidence="10">
    <location>
        <position position="125"/>
    </location>
    <ligand>
        <name>(6S)-5-formyl-5,6,7,8-tetrahydrofolate</name>
        <dbReference type="ChEBI" id="CHEBI:57457"/>
    </ligand>
</feature>
<dbReference type="AlphaFoldDB" id="A0A1I3G828"/>
<keyword evidence="3 10" id="KW-0819">tRNA processing</keyword>
<dbReference type="NCBIfam" id="TIGR00231">
    <property type="entry name" value="small_GTP"/>
    <property type="match status" value="1"/>
</dbReference>
<dbReference type="InterPro" id="IPR031168">
    <property type="entry name" value="G_TrmE"/>
</dbReference>
<dbReference type="RefSeq" id="WP_093373077.1">
    <property type="nucleotide sequence ID" value="NZ_FOQA01000008.1"/>
</dbReference>
<comment type="function">
    <text evidence="10">Exhibits a very high intrinsic GTPase hydrolysis rate. Involved in the addition of a carboxymethylaminomethyl (cmnm) group at the wobble position (U34) of certain tRNAs, forming tRNA-cmnm(5)s(2)U34.</text>
</comment>
<dbReference type="STRING" id="69895.SAMN05192551_10852"/>
<dbReference type="NCBIfam" id="NF003661">
    <property type="entry name" value="PRK05291.1-3"/>
    <property type="match status" value="1"/>
</dbReference>
<evidence type="ECO:0000256" key="4">
    <source>
        <dbReference type="ARBA" id="ARBA00022723"/>
    </source>
</evidence>
<dbReference type="FunFam" id="3.30.1360.120:FF:000003">
    <property type="entry name" value="tRNA modification GTPase MnmE"/>
    <property type="match status" value="1"/>
</dbReference>
<dbReference type="Gene3D" id="1.20.120.430">
    <property type="entry name" value="tRNA modification GTPase MnmE domain 2"/>
    <property type="match status" value="1"/>
</dbReference>
<evidence type="ECO:0000256" key="10">
    <source>
        <dbReference type="HAMAP-Rule" id="MF_00379"/>
    </source>
</evidence>
<keyword evidence="14" id="KW-1185">Reference proteome</keyword>
<dbReference type="EC" id="3.6.-.-" evidence="10"/>
<dbReference type="InterPro" id="IPR005225">
    <property type="entry name" value="Small_GTP-bd"/>
</dbReference>
<dbReference type="OrthoDB" id="9805918at2"/>
<sequence length="460" mass="50975">MEDTIAAISTASGEAGIGIIRISGTESLQKALMIYESKNGKKVTTLQDRRLTYGKIMDPHTGNMIDEALVCYMKAPHTYTAEDVVEIQCHGGYISLKRIMEALLDQGVRSAEPGEFTKRAFLNGRLDLSQAEAVMDLISSKTDLSHEAALGQLEGFLSGKVKKMRDQLLDLMAAMEVSIDFSEEEDIDEVTFEDVYEKTIPMMNDIQALIDSAKTGKIIREGLKTVIIGKPNVGKSSLMNALLKESRAIVTDIPGTTRDVIEEQLNLRGIPLVLMDTAGIRDTEDVVEKMGVERAKQLFDQADLVMMMLDASTPVTSEEVALLNMVQKRKALIIINKTDLPSVLDESSLPEWIDSDQILKLSLLESSGLLQLEEALENLVYDGEKNAKEKEMVTHLRHQQALEKAYDSLKEGVKALEARMPLDFVQVDYQEAMDQLGAIIGESVKEDLIDHIFSNFCIGK</sequence>
<evidence type="ECO:0000256" key="5">
    <source>
        <dbReference type="ARBA" id="ARBA00022741"/>
    </source>
</evidence>
<dbReference type="GO" id="GO:0005525">
    <property type="term" value="F:GTP binding"/>
    <property type="evidence" value="ECO:0007669"/>
    <property type="project" value="UniProtKB-UniRule"/>
</dbReference>
<dbReference type="Proteomes" id="UP000199287">
    <property type="component" value="Unassembled WGS sequence"/>
</dbReference>
<dbReference type="FunFam" id="3.40.50.300:FF:000494">
    <property type="entry name" value="tRNA modification GTPase MnmE"/>
    <property type="match status" value="1"/>
</dbReference>